<accession>A0ABW6K9Y9</accession>
<sequence length="61" mass="6997">MRWVANVVFICLYLLITFFGLGPVLLADGVLSERILTAAVVLFMYVVITYLYVMLLRKLKI</sequence>
<proteinExistence type="predicted"/>
<gene>
    <name evidence="2" type="ORF">ACFYKX_02770</name>
</gene>
<dbReference type="Pfam" id="PF22268">
    <property type="entry name" value="DUF6954"/>
    <property type="match status" value="1"/>
</dbReference>
<keyword evidence="1" id="KW-0472">Membrane</keyword>
<keyword evidence="1" id="KW-1133">Transmembrane helix</keyword>
<evidence type="ECO:0000256" key="1">
    <source>
        <dbReference type="SAM" id="Phobius"/>
    </source>
</evidence>
<dbReference type="EMBL" id="JBIACK010000001">
    <property type="protein sequence ID" value="MFE8699542.1"/>
    <property type="molecule type" value="Genomic_DNA"/>
</dbReference>
<evidence type="ECO:0000313" key="3">
    <source>
        <dbReference type="Proteomes" id="UP001601059"/>
    </source>
</evidence>
<dbReference type="Proteomes" id="UP001601059">
    <property type="component" value="Unassembled WGS sequence"/>
</dbReference>
<evidence type="ECO:0000313" key="2">
    <source>
        <dbReference type="EMBL" id="MFE8699542.1"/>
    </source>
</evidence>
<comment type="caution">
    <text evidence="2">The sequence shown here is derived from an EMBL/GenBank/DDBJ whole genome shotgun (WGS) entry which is preliminary data.</text>
</comment>
<protein>
    <submittedName>
        <fullName evidence="2">DUF6954 family protein</fullName>
    </submittedName>
</protein>
<organism evidence="2 3">
    <name type="scientific">Cytobacillus spartinae</name>
    <dbReference type="NCBI Taxonomy" id="3299023"/>
    <lineage>
        <taxon>Bacteria</taxon>
        <taxon>Bacillati</taxon>
        <taxon>Bacillota</taxon>
        <taxon>Bacilli</taxon>
        <taxon>Bacillales</taxon>
        <taxon>Bacillaceae</taxon>
        <taxon>Cytobacillus</taxon>
    </lineage>
</organism>
<name>A0ABW6K9Y9_9BACI</name>
<keyword evidence="3" id="KW-1185">Reference proteome</keyword>
<reference evidence="2 3" key="1">
    <citation type="submission" date="2024-08" db="EMBL/GenBank/DDBJ databases">
        <title>Two novel Cytobacillus novel species.</title>
        <authorList>
            <person name="Liu G."/>
        </authorList>
    </citation>
    <scope>NUCLEOTIDE SEQUENCE [LARGE SCALE GENOMIC DNA]</scope>
    <source>
        <strain evidence="2 3">FJAT-54145</strain>
    </source>
</reference>
<feature type="transmembrane region" description="Helical" evidence="1">
    <location>
        <begin position="36"/>
        <end position="56"/>
    </location>
</feature>
<keyword evidence="1" id="KW-0812">Transmembrane</keyword>
<dbReference type="InterPro" id="IPR054229">
    <property type="entry name" value="DUF6954"/>
</dbReference>
<dbReference type="RefSeq" id="WP_389357825.1">
    <property type="nucleotide sequence ID" value="NZ_JBIACK010000001.1"/>
</dbReference>